<dbReference type="GO" id="GO:0016020">
    <property type="term" value="C:membrane"/>
    <property type="evidence" value="ECO:0007669"/>
    <property type="project" value="TreeGrafter"/>
</dbReference>
<dbReference type="GO" id="GO:0016491">
    <property type="term" value="F:oxidoreductase activity"/>
    <property type="evidence" value="ECO:0007669"/>
    <property type="project" value="UniProtKB-KW"/>
</dbReference>
<organism evidence="3">
    <name type="scientific">freshwater metagenome</name>
    <dbReference type="NCBI Taxonomy" id="449393"/>
    <lineage>
        <taxon>unclassified sequences</taxon>
        <taxon>metagenomes</taxon>
        <taxon>ecological metagenomes</taxon>
    </lineage>
</organism>
<evidence type="ECO:0000256" key="2">
    <source>
        <dbReference type="ARBA" id="ARBA00023002"/>
    </source>
</evidence>
<proteinExistence type="inferred from homology"/>
<comment type="similarity">
    <text evidence="1">Belongs to the short-chain dehydrogenases/reductases (SDR) family.</text>
</comment>
<gene>
    <name evidence="3" type="ORF">UFOPK3522_01570</name>
</gene>
<dbReference type="SUPFAM" id="SSF51735">
    <property type="entry name" value="NAD(P)-binding Rossmann-fold domains"/>
    <property type="match status" value="1"/>
</dbReference>
<evidence type="ECO:0000256" key="1">
    <source>
        <dbReference type="ARBA" id="ARBA00006484"/>
    </source>
</evidence>
<dbReference type="PANTHER" id="PTHR44196">
    <property type="entry name" value="DEHYDROGENASE/REDUCTASE SDR FAMILY MEMBER 7B"/>
    <property type="match status" value="1"/>
</dbReference>
<name>A0A6J6A5V8_9ZZZZ</name>
<dbReference type="AlphaFoldDB" id="A0A6J6A5V8"/>
<dbReference type="Pfam" id="PF00106">
    <property type="entry name" value="adh_short"/>
    <property type="match status" value="1"/>
</dbReference>
<dbReference type="EMBL" id="CAESAO010000189">
    <property type="protein sequence ID" value="CAB4347103.1"/>
    <property type="molecule type" value="Genomic_DNA"/>
</dbReference>
<reference evidence="3" key="1">
    <citation type="submission" date="2020-05" db="EMBL/GenBank/DDBJ databases">
        <authorList>
            <person name="Chiriac C."/>
            <person name="Salcher M."/>
            <person name="Ghai R."/>
            <person name="Kavagutti S V."/>
        </authorList>
    </citation>
    <scope>NUCLEOTIDE SEQUENCE</scope>
</reference>
<dbReference type="Gene3D" id="3.40.50.720">
    <property type="entry name" value="NAD(P)-binding Rossmann-like Domain"/>
    <property type="match status" value="1"/>
</dbReference>
<evidence type="ECO:0000313" key="3">
    <source>
        <dbReference type="EMBL" id="CAB4347103.1"/>
    </source>
</evidence>
<dbReference type="PANTHER" id="PTHR44196:SF1">
    <property type="entry name" value="DEHYDROGENASE_REDUCTASE SDR FAMILY MEMBER 7B"/>
    <property type="match status" value="1"/>
</dbReference>
<keyword evidence="2" id="KW-0560">Oxidoreductase</keyword>
<dbReference type="PRINTS" id="PR00081">
    <property type="entry name" value="GDHRDH"/>
</dbReference>
<dbReference type="InterPro" id="IPR036291">
    <property type="entry name" value="NAD(P)-bd_dom_sf"/>
</dbReference>
<dbReference type="InterPro" id="IPR002347">
    <property type="entry name" value="SDR_fam"/>
</dbReference>
<protein>
    <submittedName>
        <fullName evidence="3">Unannotated protein</fullName>
    </submittedName>
</protein>
<sequence>MLDRARGQVVVISSGAALRSFPWAAVYGGTKAAQRLFAEALRHELSGTGVSLTTVYPGEIETTLHAHERHRMPDWYRGSDAADPAQLAAKIIEAVEEDRRAVYFPPIVRLLQLVHNVSPRAGDALLRRLRGGTAAPRRD</sequence>
<accession>A0A6J6A5V8</accession>